<dbReference type="SMART" id="SM01390">
    <property type="entry name" value="Ribosomal_S4"/>
    <property type="match status" value="1"/>
</dbReference>
<evidence type="ECO:0000259" key="8">
    <source>
        <dbReference type="SMART" id="SM00363"/>
    </source>
</evidence>
<comment type="similarity">
    <text evidence="1">Belongs to the universal ribosomal protein uS4 family.</text>
</comment>
<dbReference type="InterPro" id="IPR036986">
    <property type="entry name" value="S4_RNA-bd_sf"/>
</dbReference>
<comment type="caution">
    <text evidence="10">The sequence shown here is derived from an EMBL/GenBank/DDBJ whole genome shotgun (WGS) entry which is preliminary data.</text>
</comment>
<organism evidence="10 11">
    <name type="scientific">Marine Group I thaumarchaeote</name>
    <dbReference type="NCBI Taxonomy" id="2511932"/>
    <lineage>
        <taxon>Archaea</taxon>
        <taxon>Nitrososphaerota</taxon>
        <taxon>Marine Group I</taxon>
    </lineage>
</organism>
<dbReference type="PROSITE" id="PS50889">
    <property type="entry name" value="S4"/>
    <property type="match status" value="1"/>
</dbReference>
<dbReference type="EMBL" id="JACATA010000005">
    <property type="protein sequence ID" value="NWJ68183.1"/>
    <property type="molecule type" value="Genomic_DNA"/>
</dbReference>
<evidence type="ECO:0000259" key="9">
    <source>
        <dbReference type="SMART" id="SM01390"/>
    </source>
</evidence>
<feature type="compositionally biased region" description="Basic and acidic residues" evidence="7">
    <location>
        <begin position="185"/>
        <end position="206"/>
    </location>
</feature>
<gene>
    <name evidence="10" type="ORF">HX834_02375</name>
</gene>
<evidence type="ECO:0000256" key="3">
    <source>
        <dbReference type="ARBA" id="ARBA00022884"/>
    </source>
</evidence>
<dbReference type="PANTHER" id="PTHR11831">
    <property type="entry name" value="30S 40S RIBOSOMAL PROTEIN"/>
    <property type="match status" value="1"/>
</dbReference>
<dbReference type="GO" id="GO:0042274">
    <property type="term" value="P:ribosomal small subunit biogenesis"/>
    <property type="evidence" value="ECO:0007669"/>
    <property type="project" value="TreeGrafter"/>
</dbReference>
<dbReference type="GO" id="GO:0015935">
    <property type="term" value="C:small ribosomal subunit"/>
    <property type="evidence" value="ECO:0007669"/>
    <property type="project" value="InterPro"/>
</dbReference>
<feature type="domain" description="RNA-binding S4" evidence="8">
    <location>
        <begin position="103"/>
        <end position="163"/>
    </location>
</feature>
<evidence type="ECO:0000256" key="4">
    <source>
        <dbReference type="ARBA" id="ARBA00022980"/>
    </source>
</evidence>
<evidence type="ECO:0000256" key="7">
    <source>
        <dbReference type="SAM" id="MobiDB-lite"/>
    </source>
</evidence>
<dbReference type="InterPro" id="IPR001912">
    <property type="entry name" value="Ribosomal_uS4_N"/>
</dbReference>
<keyword evidence="4 10" id="KW-0689">Ribosomal protein</keyword>
<keyword evidence="5" id="KW-0687">Ribonucleoprotein</keyword>
<dbReference type="CDD" id="cd00165">
    <property type="entry name" value="S4"/>
    <property type="match status" value="1"/>
</dbReference>
<feature type="region of interest" description="Disordered" evidence="7">
    <location>
        <begin position="161"/>
        <end position="206"/>
    </location>
</feature>
<evidence type="ECO:0000256" key="1">
    <source>
        <dbReference type="ARBA" id="ARBA00007465"/>
    </source>
</evidence>
<keyword evidence="11" id="KW-1185">Reference proteome</keyword>
<keyword evidence="3 6" id="KW-0694">RNA-binding</keyword>
<accession>A0A7K4MYP3</accession>
<dbReference type="GO" id="GO:0003735">
    <property type="term" value="F:structural constituent of ribosome"/>
    <property type="evidence" value="ECO:0007669"/>
    <property type="project" value="InterPro"/>
</dbReference>
<dbReference type="NCBIfam" id="TIGR01018">
    <property type="entry name" value="uS4_arch"/>
    <property type="match status" value="1"/>
</dbReference>
<dbReference type="GO" id="GO:0006412">
    <property type="term" value="P:translation"/>
    <property type="evidence" value="ECO:0007669"/>
    <property type="project" value="InterPro"/>
</dbReference>
<dbReference type="InterPro" id="IPR022801">
    <property type="entry name" value="Ribosomal_uS4"/>
</dbReference>
<evidence type="ECO:0000256" key="2">
    <source>
        <dbReference type="ARBA" id="ARBA00022730"/>
    </source>
</evidence>
<dbReference type="PANTHER" id="PTHR11831:SF5">
    <property type="entry name" value="40S RIBOSOMAL PROTEIN S9"/>
    <property type="match status" value="1"/>
</dbReference>
<dbReference type="AlphaFoldDB" id="A0A7K4MYP3"/>
<reference evidence="10 11" key="1">
    <citation type="journal article" date="2019" name="Environ. Microbiol.">
        <title>Genomics insights into ecotype formation of ammonia-oxidizing archaea in the deep ocean.</title>
        <authorList>
            <person name="Wang Y."/>
            <person name="Huang J.M."/>
            <person name="Cui G.J."/>
            <person name="Nunoura T."/>
            <person name="Takaki Y."/>
            <person name="Li W.L."/>
            <person name="Li J."/>
            <person name="Gao Z.M."/>
            <person name="Takai K."/>
            <person name="Zhang A.Q."/>
            <person name="Stepanauskas R."/>
        </authorList>
    </citation>
    <scope>NUCLEOTIDE SEQUENCE [LARGE SCALE GENOMIC DNA]</scope>
    <source>
        <strain evidence="10 11">D17</strain>
    </source>
</reference>
<dbReference type="InterPro" id="IPR005710">
    <property type="entry name" value="Ribosomal_uS4_euk/arc"/>
</dbReference>
<evidence type="ECO:0000256" key="6">
    <source>
        <dbReference type="PROSITE-ProRule" id="PRU00182"/>
    </source>
</evidence>
<dbReference type="NCBIfam" id="NF003139">
    <property type="entry name" value="PRK04051.1"/>
    <property type="match status" value="1"/>
</dbReference>
<evidence type="ECO:0000313" key="10">
    <source>
        <dbReference type="EMBL" id="NWJ68183.1"/>
    </source>
</evidence>
<dbReference type="InterPro" id="IPR002942">
    <property type="entry name" value="S4_RNA-bd"/>
</dbReference>
<evidence type="ECO:0000256" key="5">
    <source>
        <dbReference type="ARBA" id="ARBA00023274"/>
    </source>
</evidence>
<proteinExistence type="inferred from homology"/>
<dbReference type="SMART" id="SM00363">
    <property type="entry name" value="S4"/>
    <property type="match status" value="1"/>
</dbReference>
<dbReference type="GO" id="GO:0019843">
    <property type="term" value="F:rRNA binding"/>
    <property type="evidence" value="ECO:0007669"/>
    <property type="project" value="UniProtKB-KW"/>
</dbReference>
<evidence type="ECO:0000313" key="11">
    <source>
        <dbReference type="Proteomes" id="UP000554454"/>
    </source>
</evidence>
<dbReference type="Gene3D" id="3.10.290.10">
    <property type="entry name" value="RNA-binding S4 domain"/>
    <property type="match status" value="1"/>
</dbReference>
<feature type="domain" description="Small ribosomal subunit protein uS4 N-terminal" evidence="9">
    <location>
        <begin position="5"/>
        <end position="102"/>
    </location>
</feature>
<name>A0A7K4MYP3_9ARCH</name>
<protein>
    <submittedName>
        <fullName evidence="10">30S ribosomal protein S4</fullName>
    </submittedName>
</protein>
<sequence>MGDPKTPRRVWKKPKRPLNYDLLMDELKTLGAFGLKTKRELWKTQTELSRVRLHARSLLALRQEDRKRKEPILIQSLSKIGLVDQNSTLDDVLNLQVTDLLSRRLQTMAQKKLYFKTPYQARQAIVHGHVMIGDSVVTIPSYVVKTEEEAKIHLIPESRFNETLSKPESDLGSTETENLESETSDQSKSEESSVKQDVRKESTEKS</sequence>
<dbReference type="SUPFAM" id="SSF55174">
    <property type="entry name" value="Alpha-L RNA-binding motif"/>
    <property type="match status" value="1"/>
</dbReference>
<dbReference type="Pfam" id="PF01479">
    <property type="entry name" value="S4"/>
    <property type="match status" value="1"/>
</dbReference>
<keyword evidence="2" id="KW-0699">rRNA-binding</keyword>
<dbReference type="Proteomes" id="UP000554454">
    <property type="component" value="Unassembled WGS sequence"/>
</dbReference>